<dbReference type="Gene3D" id="1.10.287.70">
    <property type="match status" value="1"/>
</dbReference>
<protein>
    <submittedName>
        <fullName evidence="7">Uncharacterized protein LOC116295209 isoform X1</fullName>
    </submittedName>
</protein>
<dbReference type="PROSITE" id="PS51820">
    <property type="entry name" value="PA14"/>
    <property type="match status" value="1"/>
</dbReference>
<dbReference type="InParanoid" id="A0A6P8HTS3"/>
<feature type="chain" id="PRO_5027858767" evidence="3">
    <location>
        <begin position="28"/>
        <end position="1232"/>
    </location>
</feature>
<dbReference type="Pfam" id="PF00041">
    <property type="entry name" value="fn3"/>
    <property type="match status" value="2"/>
</dbReference>
<reference evidence="7" key="1">
    <citation type="submission" date="2025-08" db="UniProtKB">
        <authorList>
            <consortium name="RefSeq"/>
        </authorList>
    </citation>
    <scope>IDENTIFICATION</scope>
    <source>
        <tissue evidence="7">Tentacle</tissue>
    </source>
</reference>
<evidence type="ECO:0000259" key="5">
    <source>
        <dbReference type="PROSITE" id="PS51820"/>
    </source>
</evidence>
<dbReference type="PROSITE" id="PS50853">
    <property type="entry name" value="FN3"/>
    <property type="match status" value="3"/>
</dbReference>
<dbReference type="PRINTS" id="PR00169">
    <property type="entry name" value="KCHANNEL"/>
</dbReference>
<dbReference type="InterPro" id="IPR037524">
    <property type="entry name" value="PA14/GLEYA"/>
</dbReference>
<dbReference type="Gene3D" id="2.60.40.10">
    <property type="entry name" value="Immunoglobulins"/>
    <property type="match status" value="5"/>
</dbReference>
<dbReference type="Pfam" id="PF07885">
    <property type="entry name" value="Ion_trans_2"/>
    <property type="match status" value="1"/>
</dbReference>
<dbReference type="FunFam" id="2.60.40.10:FF:000028">
    <property type="entry name" value="Neuronal cell adhesion molecule"/>
    <property type="match status" value="2"/>
</dbReference>
<feature type="domain" description="Fibronectin type-III" evidence="4">
    <location>
        <begin position="666"/>
        <end position="766"/>
    </location>
</feature>
<dbReference type="GO" id="GO:0016020">
    <property type="term" value="C:membrane"/>
    <property type="evidence" value="ECO:0007669"/>
    <property type="project" value="UniProtKB-SubCell"/>
</dbReference>
<evidence type="ECO:0000256" key="2">
    <source>
        <dbReference type="SAM" id="Phobius"/>
    </source>
</evidence>
<organism evidence="6 7">
    <name type="scientific">Actinia tenebrosa</name>
    <name type="common">Australian red waratah sea anemone</name>
    <dbReference type="NCBI Taxonomy" id="6105"/>
    <lineage>
        <taxon>Eukaryota</taxon>
        <taxon>Metazoa</taxon>
        <taxon>Cnidaria</taxon>
        <taxon>Anthozoa</taxon>
        <taxon>Hexacorallia</taxon>
        <taxon>Actiniaria</taxon>
        <taxon>Actiniidae</taxon>
        <taxon>Actinia</taxon>
    </lineage>
</organism>
<dbReference type="InterPro" id="IPR013783">
    <property type="entry name" value="Ig-like_fold"/>
</dbReference>
<dbReference type="InterPro" id="IPR050713">
    <property type="entry name" value="RTP_Phos/Ushers"/>
</dbReference>
<dbReference type="InterPro" id="IPR013099">
    <property type="entry name" value="K_chnl_dom"/>
</dbReference>
<evidence type="ECO:0000313" key="6">
    <source>
        <dbReference type="Proteomes" id="UP000515163"/>
    </source>
</evidence>
<dbReference type="InterPro" id="IPR036116">
    <property type="entry name" value="FN3_sf"/>
</dbReference>
<keyword evidence="2" id="KW-1133">Transmembrane helix</keyword>
<keyword evidence="1" id="KW-0677">Repeat</keyword>
<dbReference type="SMART" id="SM00060">
    <property type="entry name" value="FN3"/>
    <property type="match status" value="5"/>
</dbReference>
<evidence type="ECO:0000256" key="1">
    <source>
        <dbReference type="ARBA" id="ARBA00022737"/>
    </source>
</evidence>
<dbReference type="OrthoDB" id="5957890at2759"/>
<proteinExistence type="predicted"/>
<dbReference type="AlphaFoldDB" id="A0A6P8HTS3"/>
<dbReference type="RefSeq" id="XP_031558831.1">
    <property type="nucleotide sequence ID" value="XM_031702971.1"/>
</dbReference>
<feature type="transmembrane region" description="Helical" evidence="2">
    <location>
        <begin position="893"/>
        <end position="913"/>
    </location>
</feature>
<feature type="transmembrane region" description="Helical" evidence="2">
    <location>
        <begin position="958"/>
        <end position="978"/>
    </location>
</feature>
<dbReference type="InterPro" id="IPR003961">
    <property type="entry name" value="FN3_dom"/>
</dbReference>
<keyword evidence="2" id="KW-0472">Membrane</keyword>
<dbReference type="PANTHER" id="PTHR46957">
    <property type="entry name" value="CYTOKINE RECEPTOR"/>
    <property type="match status" value="1"/>
</dbReference>
<dbReference type="Proteomes" id="UP000515163">
    <property type="component" value="Unplaced"/>
</dbReference>
<keyword evidence="6" id="KW-1185">Reference proteome</keyword>
<sequence length="1232" mass="140300">MEFILLKSAFWILVLLVLLWLSKLSSAVNTSDCSTHLVRHGVRRELWHGLNGGYFLTHLTENERFIQNKPDKTSVLDTFNPPQSFSTFYGQRLSAFFIPSISGAYTFVATCDSECKVLLSKDEGPRHQQTIINLDQGHKTGYNEWNRFPEQRSCPQDLESHVVYYLEALHSNHKARDHFRLRIIPPGKQDLQDIEKKYLVPYDKNSLECSVLKTDCGIVCGGSKNTFIRPVNNVTKFCDFTKYIPVKPTSLPDYFLNVSTTVTNSTSINVFWHFVNSIFPSGISEYNLLYSYNTTIPRDDGQNITQRTYSTILSGNLSAVTLNGLRKFTIYCIRIVYIARTVKGDSGCTYAQTHEDVPSMSPSLQVINNAMTSIRVTWQPLQERYIHGVLRGYRIKITNMNESSSLPEVIVTGSDESFKIVNGVKRQTYYCVRILAFTSKGDGPFSECVFILTLTEDHLLNITTITTSSTTIQVFWNFVNNYVPKDINGYRLSYTYNMTIPGSISEKHNVTLRTFTTIINRNLSAVTLTGLQKYTLYCIQMEYFTSDDEGGSNGCTYVKTHEDVPSMSPPLQIMNIAMTSIRVTWQPLQERYIHGVLRGYKIKIINMNESSSQPEVIVTGSDESSITVNEVKKFNLYCVRILAFTSKGDGPFSNCTSIVTWTEDLLPQTTIHNYTGITSFNITWAPLPGYLRTHLIGYLLSYTAIQHADKDLENEHSYVMNVTANVTHTSVTGLRIYTVYRVEIRPLIRIGVGRTRLVLIAATCRCNPIMKALWSPVPPYAVISSTSTPTGLIPRILSDMVGYSCGQCSEHGLPRIIYQLDPQGSYRGIRDTEMDRDNVDFIFPVRQSKDRQTTPNGNYYVPLLEVPGFAFLTSVKTEMAYARQVASSVFHCWPIVAISLSMTVVSGFFLWILEAITDRRKLPAHFYQGVSETVWWAFVTMTTVGYGDRVPKSHIGRVFSIAWFFIGLVTVALLVGSITSSLSVKILNEQLYVKRDKKLASLDNPLDYRALMRVDERATTRTTYEDLENLAEALKVGLAEGIIVDMYMAGFRTDLFNGSWYKVSSILNEKFYYGVNIGGGAARLAKRFQEYATTTYEVEIKLLQEEREKKTVSNQFNVHSQTVRQEIDLLDPSTTMYQLTVFFLLAALGCAVVAGMLFYSWNKNKAIDKYAQVPNLSPAEQYKRSKEEMRFLLETFYRQMLKIHTELKEKHRRQWIAYAKQRKARKHEIVWL</sequence>
<feature type="transmembrane region" description="Helical" evidence="2">
    <location>
        <begin position="1136"/>
        <end position="1159"/>
    </location>
</feature>
<dbReference type="SUPFAM" id="SSF81324">
    <property type="entry name" value="Voltage-gated potassium channels"/>
    <property type="match status" value="1"/>
</dbReference>
<keyword evidence="2" id="KW-0812">Transmembrane</keyword>
<dbReference type="KEGG" id="aten:116295209"/>
<name>A0A6P8HTS3_ACTTE</name>
<dbReference type="Gene3D" id="2.60.120.1560">
    <property type="match status" value="1"/>
</dbReference>
<dbReference type="GeneID" id="116295209"/>
<feature type="domain" description="Fibronectin type-III" evidence="4">
    <location>
        <begin position="569"/>
        <end position="665"/>
    </location>
</feature>
<accession>A0A6P8HTS3</accession>
<feature type="domain" description="PA14" evidence="5">
    <location>
        <begin position="45"/>
        <end position="198"/>
    </location>
</feature>
<dbReference type="PANTHER" id="PTHR46957:SF3">
    <property type="entry name" value="CYTOKINE RECEPTOR"/>
    <property type="match status" value="1"/>
</dbReference>
<feature type="domain" description="Fibronectin type-III" evidence="4">
    <location>
        <begin position="358"/>
        <end position="457"/>
    </location>
</feature>
<dbReference type="CDD" id="cd00063">
    <property type="entry name" value="FN3"/>
    <property type="match status" value="3"/>
</dbReference>
<dbReference type="SUPFAM" id="SSF49265">
    <property type="entry name" value="Fibronectin type III"/>
    <property type="match status" value="3"/>
</dbReference>
<evidence type="ECO:0000256" key="3">
    <source>
        <dbReference type="SAM" id="SignalP"/>
    </source>
</evidence>
<evidence type="ECO:0000259" key="4">
    <source>
        <dbReference type="PROSITE" id="PS50853"/>
    </source>
</evidence>
<feature type="signal peptide" evidence="3">
    <location>
        <begin position="1"/>
        <end position="27"/>
    </location>
</feature>
<evidence type="ECO:0000313" key="7">
    <source>
        <dbReference type="RefSeq" id="XP_031558831.1"/>
    </source>
</evidence>
<keyword evidence="3" id="KW-0732">Signal</keyword>
<gene>
    <name evidence="7" type="primary">LOC116295209</name>
</gene>